<dbReference type="InterPro" id="IPR004108">
    <property type="entry name" value="Fe_hydrogenase_lsu_C"/>
</dbReference>
<dbReference type="GO" id="GO:0046872">
    <property type="term" value="F:metal ion binding"/>
    <property type="evidence" value="ECO:0007669"/>
    <property type="project" value="UniProtKB-KW"/>
</dbReference>
<dbReference type="CDD" id="cd10549">
    <property type="entry name" value="MtMvhB_like"/>
    <property type="match status" value="1"/>
</dbReference>
<keyword evidence="2" id="KW-0408">Iron</keyword>
<dbReference type="PROSITE" id="PS51379">
    <property type="entry name" value="4FE4S_FER_2"/>
    <property type="match status" value="3"/>
</dbReference>
<protein>
    <submittedName>
        <fullName evidence="5">4Fe-4S dicluster domain-containing protein</fullName>
    </submittedName>
</protein>
<dbReference type="PANTHER" id="PTHR11615">
    <property type="entry name" value="NITRATE, FORMATE, IRON DEHYDROGENASE"/>
    <property type="match status" value="1"/>
</dbReference>
<organism evidence="5 6">
    <name type="scientific">Ligaoa zhengdingensis</name>
    <dbReference type="NCBI Taxonomy" id="2763658"/>
    <lineage>
        <taxon>Bacteria</taxon>
        <taxon>Bacillati</taxon>
        <taxon>Bacillota</taxon>
        <taxon>Clostridia</taxon>
        <taxon>Eubacteriales</taxon>
        <taxon>Oscillospiraceae</taxon>
        <taxon>Ligaoa</taxon>
    </lineage>
</organism>
<gene>
    <name evidence="5" type="ORF">H8711_08035</name>
</gene>
<dbReference type="InterPro" id="IPR027631">
    <property type="entry name" value="Mono_FeFe_hydrog"/>
</dbReference>
<feature type="domain" description="4Fe-4S ferredoxin-type" evidence="4">
    <location>
        <begin position="110"/>
        <end position="140"/>
    </location>
</feature>
<dbReference type="Proteomes" id="UP000653127">
    <property type="component" value="Unassembled WGS sequence"/>
</dbReference>
<proteinExistence type="predicted"/>
<dbReference type="InterPro" id="IPR050340">
    <property type="entry name" value="Cytosolic_Fe-S_CAF"/>
</dbReference>
<dbReference type="GO" id="GO:0051536">
    <property type="term" value="F:iron-sulfur cluster binding"/>
    <property type="evidence" value="ECO:0007669"/>
    <property type="project" value="UniProtKB-KW"/>
</dbReference>
<dbReference type="InterPro" id="IPR057431">
    <property type="entry name" value="LdpA_Fe-S-bd"/>
</dbReference>
<keyword evidence="3" id="KW-0411">Iron-sulfur</keyword>
<keyword evidence="6" id="KW-1185">Reference proteome</keyword>
<sequence>MRGIYTPVTKIRRQVFAEVARLAYEGGDYSRIVEIPYKIIPGEVPTYRGSVFEERAIVGERLRLAIGLELYPADNPAPISRGVSESAIAKKVYEPPLVNVIPFACNKCEPNSYKVTDNCRGCLAHPCVSACPVKAISMVDGRSHIDKSKCVRCGRCKEVCPYEAIVHYDRPCAAACGVDAIESDELGRAKINYDKCVSCGMCLVNCPFGAIADKSQIFQLVHAIKEGDEVIACVAPAFVGQFGPLATPDQVREALRELGFAGVVEVALGADIGAVEEAKHYVEKVVSGEEPFLATSCCPAWSVMAKTKFPTIAPYVSDALTPMVATARMVKERHPNAKIVFIGPCAAKKLEASRRTVRSDVDFVITFEELMGMFVAKGIEFGDLESRGGVHDATAAGRGYSVAGGVADAISACVKEMYPDVEMKIDRAEGLKNCAKMLTLAKAGKRNGYLMEGMACPGGCIGGAGTMMPLPKAAAAVKKFQDASTRKIATENPLVQEFEQKNGDK</sequence>
<dbReference type="SUPFAM" id="SSF54862">
    <property type="entry name" value="4Fe-4S ferredoxins"/>
    <property type="match status" value="1"/>
</dbReference>
<dbReference type="Gene3D" id="3.40.950.10">
    <property type="entry name" value="Fe-only Hydrogenase (Larger Subunit), Chain L, domain 3"/>
    <property type="match status" value="2"/>
</dbReference>
<evidence type="ECO:0000259" key="4">
    <source>
        <dbReference type="PROSITE" id="PS51379"/>
    </source>
</evidence>
<evidence type="ECO:0000256" key="2">
    <source>
        <dbReference type="ARBA" id="ARBA00023004"/>
    </source>
</evidence>
<dbReference type="NCBIfam" id="TIGR04105">
    <property type="entry name" value="FeFe_hydrog_B1"/>
    <property type="match status" value="1"/>
</dbReference>
<comment type="caution">
    <text evidence="5">The sequence shown here is derived from an EMBL/GenBank/DDBJ whole genome shotgun (WGS) entry which is preliminary data.</text>
</comment>
<dbReference type="RefSeq" id="WP_249282957.1">
    <property type="nucleotide sequence ID" value="NZ_JACRST010000010.1"/>
</dbReference>
<name>A0A926DZY5_9FIRM</name>
<dbReference type="Gene3D" id="3.30.70.20">
    <property type="match status" value="2"/>
</dbReference>
<feature type="domain" description="4Fe-4S ferredoxin-type" evidence="4">
    <location>
        <begin position="187"/>
        <end position="216"/>
    </location>
</feature>
<evidence type="ECO:0000256" key="3">
    <source>
        <dbReference type="ARBA" id="ARBA00023014"/>
    </source>
</evidence>
<dbReference type="Pfam" id="PF25160">
    <property type="entry name" value="LdpA_Fe-S-bd"/>
    <property type="match status" value="1"/>
</dbReference>
<dbReference type="EMBL" id="JACRST010000010">
    <property type="protein sequence ID" value="MBC8546882.1"/>
    <property type="molecule type" value="Genomic_DNA"/>
</dbReference>
<dbReference type="AlphaFoldDB" id="A0A926DZY5"/>
<evidence type="ECO:0000313" key="6">
    <source>
        <dbReference type="Proteomes" id="UP000653127"/>
    </source>
</evidence>
<evidence type="ECO:0000313" key="5">
    <source>
        <dbReference type="EMBL" id="MBC8546882.1"/>
    </source>
</evidence>
<dbReference type="PROSITE" id="PS00198">
    <property type="entry name" value="4FE4S_FER_1"/>
    <property type="match status" value="1"/>
</dbReference>
<keyword evidence="1" id="KW-0479">Metal-binding</keyword>
<evidence type="ECO:0000256" key="1">
    <source>
        <dbReference type="ARBA" id="ARBA00022723"/>
    </source>
</evidence>
<dbReference type="SUPFAM" id="SSF53920">
    <property type="entry name" value="Fe-only hydrogenase"/>
    <property type="match status" value="1"/>
</dbReference>
<feature type="domain" description="4Fe-4S ferredoxin-type" evidence="4">
    <location>
        <begin position="141"/>
        <end position="170"/>
    </location>
</feature>
<dbReference type="Gene3D" id="3.40.50.1780">
    <property type="match status" value="1"/>
</dbReference>
<dbReference type="InterPro" id="IPR009016">
    <property type="entry name" value="Fe_hydrogenase"/>
</dbReference>
<dbReference type="Pfam" id="PF00037">
    <property type="entry name" value="Fer4"/>
    <property type="match status" value="1"/>
</dbReference>
<accession>A0A926DZY5</accession>
<dbReference type="InterPro" id="IPR017896">
    <property type="entry name" value="4Fe4S_Fe-S-bd"/>
</dbReference>
<reference evidence="5" key="1">
    <citation type="submission" date="2020-08" db="EMBL/GenBank/DDBJ databases">
        <title>Genome public.</title>
        <authorList>
            <person name="Liu C."/>
            <person name="Sun Q."/>
        </authorList>
    </citation>
    <scope>NUCLEOTIDE SEQUENCE</scope>
    <source>
        <strain evidence="5">NSJ-31</strain>
    </source>
</reference>
<dbReference type="Pfam" id="PF02906">
    <property type="entry name" value="Fe_hyd_lg_C"/>
    <property type="match status" value="1"/>
</dbReference>
<dbReference type="InterPro" id="IPR017900">
    <property type="entry name" value="4Fe4S_Fe_S_CS"/>
</dbReference>